<evidence type="ECO:0000313" key="2">
    <source>
        <dbReference type="EMBL" id="MBD2182073.1"/>
    </source>
</evidence>
<keyword evidence="3" id="KW-1185">Reference proteome</keyword>
<dbReference type="GO" id="GO:0032259">
    <property type="term" value="P:methylation"/>
    <property type="evidence" value="ECO:0007669"/>
    <property type="project" value="UniProtKB-KW"/>
</dbReference>
<name>A0A926VF31_9CYAN</name>
<dbReference type="InterPro" id="IPR041698">
    <property type="entry name" value="Methyltransf_25"/>
</dbReference>
<sequence length="288" mass="32716">MSNAVSNELENQIISNIDDLKSQPEAQSIIELSDTESIHYDGRHYDLIYDNFYPFSNLAKIDIPFWTDMVSQYGEPVLELCCGTGRIAFPLAEKGLQVTGIDISDSMLGEARKKSDRVEWIKADVCDFDLGKQFSLIIFSLNSIYHLLRIEDLESCFNCVKKHLKPDGKFIIDMLNYYTKPTIEAMWSPLPTLYSVYPDPDGRGTMVVTVVNELDVSAQIAKSKLFFRLIEQKKEFVEETKLRLYHPNEMGNLLKYNGFIIETQLGGYDKAAFTSGAPNYIAICKLGQ</sequence>
<dbReference type="EMBL" id="JACJPW010000030">
    <property type="protein sequence ID" value="MBD2182073.1"/>
    <property type="molecule type" value="Genomic_DNA"/>
</dbReference>
<dbReference type="CDD" id="cd02440">
    <property type="entry name" value="AdoMet_MTases"/>
    <property type="match status" value="1"/>
</dbReference>
<dbReference type="Proteomes" id="UP000641646">
    <property type="component" value="Unassembled WGS sequence"/>
</dbReference>
<feature type="domain" description="Methyltransferase" evidence="1">
    <location>
        <begin position="77"/>
        <end position="168"/>
    </location>
</feature>
<keyword evidence="2" id="KW-0808">Transferase</keyword>
<dbReference type="Pfam" id="PF13649">
    <property type="entry name" value="Methyltransf_25"/>
    <property type="match status" value="1"/>
</dbReference>
<dbReference type="RefSeq" id="WP_190464884.1">
    <property type="nucleotide sequence ID" value="NZ_JACJPW010000030.1"/>
</dbReference>
<proteinExistence type="predicted"/>
<organism evidence="2 3">
    <name type="scientific">Aerosakkonema funiforme FACHB-1375</name>
    <dbReference type="NCBI Taxonomy" id="2949571"/>
    <lineage>
        <taxon>Bacteria</taxon>
        <taxon>Bacillati</taxon>
        <taxon>Cyanobacteriota</taxon>
        <taxon>Cyanophyceae</taxon>
        <taxon>Oscillatoriophycideae</taxon>
        <taxon>Aerosakkonematales</taxon>
        <taxon>Aerosakkonemataceae</taxon>
        <taxon>Aerosakkonema</taxon>
    </lineage>
</organism>
<reference evidence="2" key="2">
    <citation type="submission" date="2020-08" db="EMBL/GenBank/DDBJ databases">
        <authorList>
            <person name="Chen M."/>
            <person name="Teng W."/>
            <person name="Zhao L."/>
            <person name="Hu C."/>
            <person name="Zhou Y."/>
            <person name="Han B."/>
            <person name="Song L."/>
            <person name="Shu W."/>
        </authorList>
    </citation>
    <scope>NUCLEOTIDE SEQUENCE</scope>
    <source>
        <strain evidence="2">FACHB-1375</strain>
    </source>
</reference>
<keyword evidence="2" id="KW-0489">Methyltransferase</keyword>
<dbReference type="SUPFAM" id="SSF53335">
    <property type="entry name" value="S-adenosyl-L-methionine-dependent methyltransferases"/>
    <property type="match status" value="1"/>
</dbReference>
<dbReference type="PANTHER" id="PTHR43464">
    <property type="entry name" value="METHYLTRANSFERASE"/>
    <property type="match status" value="1"/>
</dbReference>
<dbReference type="GO" id="GO:0008168">
    <property type="term" value="F:methyltransferase activity"/>
    <property type="evidence" value="ECO:0007669"/>
    <property type="project" value="UniProtKB-KW"/>
</dbReference>
<dbReference type="Gene3D" id="3.40.50.150">
    <property type="entry name" value="Vaccinia Virus protein VP39"/>
    <property type="match status" value="1"/>
</dbReference>
<dbReference type="InterPro" id="IPR029063">
    <property type="entry name" value="SAM-dependent_MTases_sf"/>
</dbReference>
<comment type="caution">
    <text evidence="2">The sequence shown here is derived from an EMBL/GenBank/DDBJ whole genome shotgun (WGS) entry which is preliminary data.</text>
</comment>
<evidence type="ECO:0000313" key="3">
    <source>
        <dbReference type="Proteomes" id="UP000641646"/>
    </source>
</evidence>
<accession>A0A926VF31</accession>
<dbReference type="PANTHER" id="PTHR43464:SF75">
    <property type="entry name" value="METHYLTRANSFERASE TYPE 11"/>
    <property type="match status" value="1"/>
</dbReference>
<reference evidence="2" key="1">
    <citation type="journal article" date="2015" name="ISME J.">
        <title>Draft Genome Sequence of Streptomyces incarnatus NRRL8089, which Produces the Nucleoside Antibiotic Sinefungin.</title>
        <authorList>
            <person name="Oshima K."/>
            <person name="Hattori M."/>
            <person name="Shimizu H."/>
            <person name="Fukuda K."/>
            <person name="Nemoto M."/>
            <person name="Inagaki K."/>
            <person name="Tamura T."/>
        </authorList>
    </citation>
    <scope>NUCLEOTIDE SEQUENCE</scope>
    <source>
        <strain evidence="2">FACHB-1375</strain>
    </source>
</reference>
<gene>
    <name evidence="2" type="ORF">H6G03_13315</name>
</gene>
<dbReference type="AlphaFoldDB" id="A0A926VF31"/>
<protein>
    <submittedName>
        <fullName evidence="2">Class I SAM-dependent methyltransferase</fullName>
    </submittedName>
</protein>
<evidence type="ECO:0000259" key="1">
    <source>
        <dbReference type="Pfam" id="PF13649"/>
    </source>
</evidence>
<dbReference type="Gene3D" id="2.20.130.10">
    <property type="entry name" value="CAC2371-like domains"/>
    <property type="match status" value="1"/>
</dbReference>